<sequence>MEIPDTREYFSPGTVAIRDVTTTTTGVIAVKPIGIPLSKSNKFVSHQRGKKPRNHYGTVTLVCNCHIMILQLATDAEGSFYLQKVKKKHYTTVSNVNVAIPT</sequence>
<keyword evidence="2" id="KW-1185">Reference proteome</keyword>
<protein>
    <submittedName>
        <fullName evidence="1">Uncharacterized protein</fullName>
    </submittedName>
</protein>
<evidence type="ECO:0000313" key="2">
    <source>
        <dbReference type="Proteomes" id="UP001359485"/>
    </source>
</evidence>
<organism evidence="1 2">
    <name type="scientific">Polyplax serrata</name>
    <name type="common">Common mouse louse</name>
    <dbReference type="NCBI Taxonomy" id="468196"/>
    <lineage>
        <taxon>Eukaryota</taxon>
        <taxon>Metazoa</taxon>
        <taxon>Ecdysozoa</taxon>
        <taxon>Arthropoda</taxon>
        <taxon>Hexapoda</taxon>
        <taxon>Insecta</taxon>
        <taxon>Pterygota</taxon>
        <taxon>Neoptera</taxon>
        <taxon>Paraneoptera</taxon>
        <taxon>Psocodea</taxon>
        <taxon>Troctomorpha</taxon>
        <taxon>Phthiraptera</taxon>
        <taxon>Anoplura</taxon>
        <taxon>Polyplacidae</taxon>
        <taxon>Polyplax</taxon>
    </lineage>
</organism>
<comment type="caution">
    <text evidence="1">The sequence shown here is derived from an EMBL/GenBank/DDBJ whole genome shotgun (WGS) entry which is preliminary data.</text>
</comment>
<proteinExistence type="predicted"/>
<reference evidence="1 2" key="1">
    <citation type="submission" date="2023-09" db="EMBL/GenBank/DDBJ databases">
        <title>Genomes of two closely related lineages of the louse Polyplax serrata with different host specificities.</title>
        <authorList>
            <person name="Martinu J."/>
            <person name="Tarabai H."/>
            <person name="Stefka J."/>
            <person name="Hypsa V."/>
        </authorList>
    </citation>
    <scope>NUCLEOTIDE SEQUENCE [LARGE SCALE GENOMIC DNA]</scope>
    <source>
        <strain evidence="1">98ZLc_SE</strain>
    </source>
</reference>
<evidence type="ECO:0000313" key="1">
    <source>
        <dbReference type="EMBL" id="KAK6631634.1"/>
    </source>
</evidence>
<accession>A0ABR1AZ97</accession>
<gene>
    <name evidence="1" type="ORF">RUM44_006163</name>
</gene>
<name>A0ABR1AZ97_POLSC</name>
<dbReference type="EMBL" id="JAWJWF010000006">
    <property type="protein sequence ID" value="KAK6631634.1"/>
    <property type="molecule type" value="Genomic_DNA"/>
</dbReference>
<dbReference type="Proteomes" id="UP001359485">
    <property type="component" value="Unassembled WGS sequence"/>
</dbReference>